<dbReference type="PANTHER" id="PTHR31205">
    <property type="entry name" value="ACTIN CROSS-LINKING PROTEIN (DUF569)"/>
    <property type="match status" value="1"/>
</dbReference>
<proteinExistence type="predicted"/>
<feature type="domain" description="DUF569" evidence="2">
    <location>
        <begin position="10"/>
        <end position="146"/>
    </location>
</feature>
<dbReference type="OrthoDB" id="598235at2759"/>
<dbReference type="EMBL" id="MU089517">
    <property type="protein sequence ID" value="KAF7852278.1"/>
    <property type="molecule type" value="Genomic_DNA"/>
</dbReference>
<sequence length="515" mass="59197">MAGNRLRSGMELFRDAKTVRLWSQDGRYLVAEGDEVIALRDEETRQRDKARWSVEFDDHSDSILRLKSCYGKYLTASDKPFLSDETSRKVLQSPPFPLDSSFELEPVMEGTHAKLRTCYGTFLCTNGDNPLYPDSITHDLPHLTAILWDVEVVERELSPVLELKDENVRSIPEDWFNQTDAVALILKNPSIEVIPDSIGKLEHLEILNAKHSLVTELPPDVAKLDKMRDILIYHYERGPLIESPDLIGFKASCSVKGFKCLEKLCFAESDIGLLNNLGNLTELRRLGITKFRKEHGESLCTSLGKLKKLKSLNIHALDQVEILDLHYQTSPPKSLRHLYLHGRLEKLPDWISSRSLQYLTKLILRWSHLEGDLLKTLGELPKLVELQLHRAYDGEQLNFEDKQFLKLKILLLHELEGLRSMSLAHGTLPSLEILTISRCQWLEEIPSGIKHIHAKKLTLSDMSHEFYEKAKADHGKDNYQIFEHIDEVYFARWKAGYWETHTFPQTKDTKASQVN</sequence>
<dbReference type="Gene3D" id="3.80.10.10">
    <property type="entry name" value="Ribonuclease Inhibitor"/>
    <property type="match status" value="2"/>
</dbReference>
<evidence type="ECO:0000259" key="2">
    <source>
        <dbReference type="Pfam" id="PF04601"/>
    </source>
</evidence>
<dbReference type="Pfam" id="PF04601">
    <property type="entry name" value="DUF569"/>
    <property type="match status" value="1"/>
</dbReference>
<comment type="caution">
    <text evidence="4">The sequence shown here is derived from an EMBL/GenBank/DDBJ whole genome shotgun (WGS) entry which is preliminary data.</text>
</comment>
<dbReference type="Pfam" id="PF23598">
    <property type="entry name" value="LRR_14"/>
    <property type="match status" value="1"/>
</dbReference>
<dbReference type="Gene3D" id="2.80.10.50">
    <property type="match status" value="1"/>
</dbReference>
<dbReference type="CDD" id="cd23340">
    <property type="entry name" value="beta-trefoil_FSCN_ACP-like"/>
    <property type="match status" value="1"/>
</dbReference>
<dbReference type="InterPro" id="IPR007679">
    <property type="entry name" value="DUF569"/>
</dbReference>
<gene>
    <name evidence="4" type="ORF">BT93_L4572</name>
</gene>
<evidence type="ECO:0000313" key="5">
    <source>
        <dbReference type="Proteomes" id="UP000806378"/>
    </source>
</evidence>
<dbReference type="InterPro" id="IPR032675">
    <property type="entry name" value="LRR_dom_sf"/>
</dbReference>
<dbReference type="SUPFAM" id="SSF50405">
    <property type="entry name" value="Actin-crosslinking proteins"/>
    <property type="match status" value="1"/>
</dbReference>
<evidence type="ECO:0000256" key="1">
    <source>
        <dbReference type="ARBA" id="ARBA00022737"/>
    </source>
</evidence>
<evidence type="ECO:0000313" key="4">
    <source>
        <dbReference type="EMBL" id="KAF7852278.1"/>
    </source>
</evidence>
<dbReference type="Gramene" id="rna-gnl|WGS:JABURB|Cocit.L4572.1">
    <property type="protein sequence ID" value="cds-KAF7852278.1"/>
    <property type="gene ID" value="gene-BT93_L4572"/>
</dbReference>
<dbReference type="InterPro" id="IPR055414">
    <property type="entry name" value="LRR_R13L4/SHOC2-like"/>
</dbReference>
<protein>
    <submittedName>
        <fullName evidence="4">Uncharacterized protein</fullName>
    </submittedName>
</protein>
<reference evidence="4" key="1">
    <citation type="submission" date="2020-05" db="EMBL/GenBank/DDBJ databases">
        <title>WGS assembly of Corymbia citriodora subspecies variegata.</title>
        <authorList>
            <person name="Barry K."/>
            <person name="Hundley H."/>
            <person name="Shu S."/>
            <person name="Jenkins J."/>
            <person name="Grimwood J."/>
            <person name="Baten A."/>
        </authorList>
    </citation>
    <scope>NUCLEOTIDE SEQUENCE</scope>
    <source>
        <strain evidence="4">CV2-018</strain>
    </source>
</reference>
<keyword evidence="5" id="KW-1185">Reference proteome</keyword>
<feature type="domain" description="Disease resistance R13L4/SHOC-2-like LRR" evidence="3">
    <location>
        <begin position="184"/>
        <end position="442"/>
    </location>
</feature>
<dbReference type="Proteomes" id="UP000806378">
    <property type="component" value="Unassembled WGS sequence"/>
</dbReference>
<keyword evidence="1" id="KW-0677">Repeat</keyword>
<organism evidence="4 5">
    <name type="scientific">Corymbia citriodora subsp. variegata</name>
    <dbReference type="NCBI Taxonomy" id="360336"/>
    <lineage>
        <taxon>Eukaryota</taxon>
        <taxon>Viridiplantae</taxon>
        <taxon>Streptophyta</taxon>
        <taxon>Embryophyta</taxon>
        <taxon>Tracheophyta</taxon>
        <taxon>Spermatophyta</taxon>
        <taxon>Magnoliopsida</taxon>
        <taxon>eudicotyledons</taxon>
        <taxon>Gunneridae</taxon>
        <taxon>Pentapetalae</taxon>
        <taxon>rosids</taxon>
        <taxon>malvids</taxon>
        <taxon>Myrtales</taxon>
        <taxon>Myrtaceae</taxon>
        <taxon>Myrtoideae</taxon>
        <taxon>Eucalypteae</taxon>
        <taxon>Corymbia</taxon>
    </lineage>
</organism>
<dbReference type="AlphaFoldDB" id="A0A8T0CXF5"/>
<accession>A0A8T0CXF5</accession>
<evidence type="ECO:0000259" key="3">
    <source>
        <dbReference type="Pfam" id="PF23598"/>
    </source>
</evidence>
<dbReference type="InterPro" id="IPR008999">
    <property type="entry name" value="Actin-crosslinking"/>
</dbReference>
<name>A0A8T0CXF5_CORYI</name>
<dbReference type="SUPFAM" id="SSF52058">
    <property type="entry name" value="L domain-like"/>
    <property type="match status" value="1"/>
</dbReference>
<dbReference type="PANTHER" id="PTHR31205:SF69">
    <property type="entry name" value="ACTIN CROSS-LINKING PROTEIN (DUF569)"/>
    <property type="match status" value="1"/>
</dbReference>